<feature type="region of interest" description="Disordered" evidence="1">
    <location>
        <begin position="1"/>
        <end position="77"/>
    </location>
</feature>
<protein>
    <submittedName>
        <fullName evidence="2">Uncharacterized protein</fullName>
    </submittedName>
</protein>
<evidence type="ECO:0000313" key="2">
    <source>
        <dbReference type="EMBL" id="RCI14759.1"/>
    </source>
</evidence>
<proteinExistence type="predicted"/>
<evidence type="ECO:0000256" key="1">
    <source>
        <dbReference type="SAM" id="MobiDB-lite"/>
    </source>
</evidence>
<dbReference type="Proteomes" id="UP000253664">
    <property type="component" value="Unassembled WGS sequence"/>
</dbReference>
<evidence type="ECO:0000313" key="3">
    <source>
        <dbReference type="Proteomes" id="UP000253664"/>
    </source>
</evidence>
<dbReference type="STRING" id="1330021.A0A367LK27"/>
<comment type="caution">
    <text evidence="2">The sequence shown here is derived from an EMBL/GenBank/DDBJ whole genome shotgun (WGS) entry which is preliminary data.</text>
</comment>
<feature type="compositionally biased region" description="Polar residues" evidence="1">
    <location>
        <begin position="1"/>
        <end position="19"/>
    </location>
</feature>
<dbReference type="OrthoDB" id="5357075at2759"/>
<dbReference type="EMBL" id="LKCN02000003">
    <property type="protein sequence ID" value="RCI14759.1"/>
    <property type="molecule type" value="Genomic_DNA"/>
</dbReference>
<name>A0A367LK27_9HYPO</name>
<reference evidence="2 3" key="1">
    <citation type="journal article" date="2015" name="BMC Genomics">
        <title>Insights from the genome of Ophiocordyceps polyrhachis-furcata to pathogenicity and host specificity in insect fungi.</title>
        <authorList>
            <person name="Wichadakul D."/>
            <person name="Kobmoo N."/>
            <person name="Ingsriswang S."/>
            <person name="Tangphatsornruang S."/>
            <person name="Chantasingh D."/>
            <person name="Luangsa-ard J.J."/>
            <person name="Eurwilaichitr L."/>
        </authorList>
    </citation>
    <scope>NUCLEOTIDE SEQUENCE [LARGE SCALE GENOMIC DNA]</scope>
    <source>
        <strain evidence="2 3">BCC 54312</strain>
    </source>
</reference>
<gene>
    <name evidence="2" type="ORF">L249_6910</name>
</gene>
<organism evidence="2 3">
    <name type="scientific">Ophiocordyceps polyrhachis-furcata BCC 54312</name>
    <dbReference type="NCBI Taxonomy" id="1330021"/>
    <lineage>
        <taxon>Eukaryota</taxon>
        <taxon>Fungi</taxon>
        <taxon>Dikarya</taxon>
        <taxon>Ascomycota</taxon>
        <taxon>Pezizomycotina</taxon>
        <taxon>Sordariomycetes</taxon>
        <taxon>Hypocreomycetidae</taxon>
        <taxon>Hypocreales</taxon>
        <taxon>Ophiocordycipitaceae</taxon>
        <taxon>Ophiocordyceps</taxon>
    </lineage>
</organism>
<feature type="compositionally biased region" description="Low complexity" evidence="1">
    <location>
        <begin position="20"/>
        <end position="44"/>
    </location>
</feature>
<accession>A0A367LK27</accession>
<sequence length="240" mass="27200">MQPNELASLLSRTLTFNNNSPDQQQQLASSSSSPSSSSSHFPSQRVVPSFSVSQHYNHSAHHHQQQQQQQQQQAEDNKTTLVLGSFGIDANVLTPSQLRLFGVADDAQKLRLMELWTICPPARPHDIPALAWSSNTVEQEELLAHLRSDGSQQQQQQHHHHQDNFANSVMSLDGTPPYMLSGYEELMRRERQRDAYTPATDPIYRGPDLTRHQQHMHMAMQYGAAEHFRIAPETDAMDVM</sequence>
<dbReference type="AlphaFoldDB" id="A0A367LK27"/>
<keyword evidence="3" id="KW-1185">Reference proteome</keyword>